<dbReference type="PROSITE" id="PS50005">
    <property type="entry name" value="TPR"/>
    <property type="match status" value="1"/>
</dbReference>
<organism evidence="2 3">
    <name type="scientific">Blastochloris tepida</name>
    <dbReference type="NCBI Taxonomy" id="2233851"/>
    <lineage>
        <taxon>Bacteria</taxon>
        <taxon>Pseudomonadati</taxon>
        <taxon>Pseudomonadota</taxon>
        <taxon>Alphaproteobacteria</taxon>
        <taxon>Hyphomicrobiales</taxon>
        <taxon>Blastochloridaceae</taxon>
        <taxon>Blastochloris</taxon>
    </lineage>
</organism>
<dbReference type="Pfam" id="PF13428">
    <property type="entry name" value="TPR_14"/>
    <property type="match status" value="1"/>
</dbReference>
<name>A0A348G061_9HYPH</name>
<dbReference type="InterPro" id="IPR039340">
    <property type="entry name" value="Tfc4/TFIIIC-102/Sfc4"/>
</dbReference>
<dbReference type="PANTHER" id="PTHR23082">
    <property type="entry name" value="TRANSCRIPTION INITIATION FACTOR IIIC TFIIIC , POLYPEPTIDE 3-RELATED"/>
    <property type="match status" value="1"/>
</dbReference>
<dbReference type="KEGG" id="blag:BLTE_16290"/>
<feature type="repeat" description="TPR" evidence="1">
    <location>
        <begin position="57"/>
        <end position="90"/>
    </location>
</feature>
<dbReference type="OrthoDB" id="7974778at2"/>
<evidence type="ECO:0000313" key="2">
    <source>
        <dbReference type="EMBL" id="BBF92944.1"/>
    </source>
</evidence>
<dbReference type="SUPFAM" id="SSF48452">
    <property type="entry name" value="TPR-like"/>
    <property type="match status" value="1"/>
</dbReference>
<reference evidence="2 3" key="1">
    <citation type="submission" date="2018-08" db="EMBL/GenBank/DDBJ databases">
        <title>Complete genome sequencing of Blastochloris tepida GI.</title>
        <authorList>
            <person name="Tsukatani Y."/>
            <person name="Mori H."/>
        </authorList>
    </citation>
    <scope>NUCLEOTIDE SEQUENCE [LARGE SCALE GENOMIC DNA]</scope>
    <source>
        <strain evidence="2 3">GI</strain>
    </source>
</reference>
<keyword evidence="3" id="KW-1185">Reference proteome</keyword>
<evidence type="ECO:0000313" key="3">
    <source>
        <dbReference type="Proteomes" id="UP000266934"/>
    </source>
</evidence>
<dbReference type="AlphaFoldDB" id="A0A348G061"/>
<accession>A0A348G061</accession>
<dbReference type="PANTHER" id="PTHR23082:SF0">
    <property type="entry name" value="GENERAL TRANSCRIPTION FACTOR 3C POLYPEPTIDE 3"/>
    <property type="match status" value="1"/>
</dbReference>
<protein>
    <submittedName>
        <fullName evidence="2">Uncharacterized protein</fullName>
    </submittedName>
</protein>
<dbReference type="InterPro" id="IPR019734">
    <property type="entry name" value="TPR_rpt"/>
</dbReference>
<dbReference type="Proteomes" id="UP000266934">
    <property type="component" value="Chromosome"/>
</dbReference>
<gene>
    <name evidence="2" type="ORF">BLTE_16290</name>
</gene>
<dbReference type="Gene3D" id="1.25.40.10">
    <property type="entry name" value="Tetratricopeptide repeat domain"/>
    <property type="match status" value="1"/>
</dbReference>
<dbReference type="GO" id="GO:0000127">
    <property type="term" value="C:transcription factor TFIIIC complex"/>
    <property type="evidence" value="ECO:0007669"/>
    <property type="project" value="TreeGrafter"/>
</dbReference>
<dbReference type="GO" id="GO:0006383">
    <property type="term" value="P:transcription by RNA polymerase III"/>
    <property type="evidence" value="ECO:0007669"/>
    <property type="project" value="InterPro"/>
</dbReference>
<evidence type="ECO:0000256" key="1">
    <source>
        <dbReference type="PROSITE-ProRule" id="PRU00339"/>
    </source>
</evidence>
<proteinExistence type="predicted"/>
<dbReference type="EMBL" id="AP018907">
    <property type="protein sequence ID" value="BBF92944.1"/>
    <property type="molecule type" value="Genomic_DNA"/>
</dbReference>
<dbReference type="RefSeq" id="WP_126399176.1">
    <property type="nucleotide sequence ID" value="NZ_AP018907.1"/>
</dbReference>
<sequence length="459" mass="50341">MKASVAFGVLVFTLLGIAVATLSPRGDERIAILLDKHRFSEAAAALEKKIKADPGDQAAQRALAQAYAGLGKYDHAASLFDKYLADHPDDVAAREMLAEVLRKLGASERHIAELSRVVAAQPTGARVGALADAYRDAGRSQDELALLRAHSEPDFLSLTHAARLGQLLADGNELEAARQLLERIDARAPLALSEPRLVLLDVLVRLGRTDEAATKAAAWLQSWKTPYLATGVLTRLARSQTRTKAYEVARLCANALPDNVFDIAGQLTADGYGDVSREMLIQWSETHPNPRGPQLKTFMFAASQIGDAALPFRMFTRLVNMGKDPAAEAQMAEEIAAVFGMTALEPLRPMLSFDALLARPLFAAELMVYEQSLELARWYLAQADPSQLDSDGLTTWLTLSQRLEPRATTFERMVKLWRAGTLPVELLRPLANEALSLGDYRTHDLVLHSMSRLESTQEH</sequence>
<dbReference type="InterPro" id="IPR011990">
    <property type="entry name" value="TPR-like_helical_dom_sf"/>
</dbReference>
<keyword evidence="1" id="KW-0802">TPR repeat</keyword>